<reference evidence="13" key="1">
    <citation type="submission" date="2018-05" db="EMBL/GenBank/DDBJ databases">
        <authorList>
            <person name="Lanie J.A."/>
            <person name="Ng W.-L."/>
            <person name="Kazmierczak K.M."/>
            <person name="Andrzejewski T.M."/>
            <person name="Davidsen T.M."/>
            <person name="Wayne K.J."/>
            <person name="Tettelin H."/>
            <person name="Glass J.I."/>
            <person name="Rusch D."/>
            <person name="Podicherti R."/>
            <person name="Tsui H.-C.T."/>
            <person name="Winkler M.E."/>
        </authorList>
    </citation>
    <scope>NUCLEOTIDE SEQUENCE</scope>
</reference>
<keyword evidence="9" id="KW-0325">Glycoprotein</keyword>
<dbReference type="GO" id="GO:0005789">
    <property type="term" value="C:endoplasmic reticulum membrane"/>
    <property type="evidence" value="ECO:0007669"/>
    <property type="project" value="UniProtKB-SubCell"/>
</dbReference>
<evidence type="ECO:0000256" key="3">
    <source>
        <dbReference type="ARBA" id="ARBA00022692"/>
    </source>
</evidence>
<evidence type="ECO:0000256" key="9">
    <source>
        <dbReference type="ARBA" id="ARBA00023180"/>
    </source>
</evidence>
<evidence type="ECO:0000256" key="11">
    <source>
        <dbReference type="ARBA" id="ARBA00023295"/>
    </source>
</evidence>
<keyword evidence="10" id="KW-0119">Carbohydrate metabolism</keyword>
<evidence type="ECO:0000259" key="12">
    <source>
        <dbReference type="PROSITE" id="PS51762"/>
    </source>
</evidence>
<keyword evidence="3" id="KW-0812">Transmembrane</keyword>
<protein>
    <recommendedName>
        <fullName evidence="12">GH16 domain-containing protein</fullName>
    </recommendedName>
</protein>
<evidence type="ECO:0000256" key="6">
    <source>
        <dbReference type="ARBA" id="ARBA00022824"/>
    </source>
</evidence>
<dbReference type="GO" id="GO:0030246">
    <property type="term" value="F:carbohydrate binding"/>
    <property type="evidence" value="ECO:0007669"/>
    <property type="project" value="InterPro"/>
</dbReference>
<dbReference type="SUPFAM" id="SSF49899">
    <property type="entry name" value="Concanavalin A-like lectins/glucanases"/>
    <property type="match status" value="1"/>
</dbReference>
<evidence type="ECO:0000256" key="4">
    <source>
        <dbReference type="ARBA" id="ARBA00022729"/>
    </source>
</evidence>
<dbReference type="Gene3D" id="2.60.120.200">
    <property type="match status" value="1"/>
</dbReference>
<comment type="similarity">
    <text evidence="2">Belongs to the malectin family.</text>
</comment>
<dbReference type="EMBL" id="UINC01004271">
    <property type="protein sequence ID" value="SVA13098.1"/>
    <property type="molecule type" value="Genomic_DNA"/>
</dbReference>
<organism evidence="13">
    <name type="scientific">marine metagenome</name>
    <dbReference type="NCBI Taxonomy" id="408172"/>
    <lineage>
        <taxon>unclassified sequences</taxon>
        <taxon>metagenomes</taxon>
        <taxon>ecological metagenomes</taxon>
    </lineage>
</organism>
<keyword evidence="6" id="KW-0256">Endoplasmic reticulum</keyword>
<keyword evidence="7" id="KW-1133">Transmembrane helix</keyword>
<sequence>MSDERGAELRTLEPVLYGKFESQFKPAQGEGLVSSFFVYNDDYPNTPWVEIDVELLGRFPQVVDMNTMTPGSHLRTHYVPFNTHLDFYVYGFEWTPDYVAWFINGQEVYRQTEEHVTDLNHPAKIMMNIWNPIHEDWVGVWDERVLPRFAYYDWVRYASYTPGSGDTGTNNDFTHEWQDEFVEFDTTRWEKSDDHTWNGNQSTFIKENAVIEDGHLILCLTDNEHIGYQDQTIPYVLWARARGDSTTVRFSEELDPVSSQNENNFVVTDAMVLSATLKPDQRTVGLMTSGMEMDNSYNLTVLGINDDSQPPNTQMGQWLPVNMPQPLSFPLMVNSAGSAYNEYLSDQLWSSGVEYGHMNGNYQVTDQEIDNTGHEDLYRSSLNRVVSYKVRVPNGVCSVTLKFSENHYLEPNQRTFDIFIEDSIWISELDVFALAGQFNAFDTTLNGIIVNDGVLDLYFSAIDYGSGYEYAGPFLNAMVVAQDSTFELEAPQDLLPRKDQIILFQNYPNPFNPSTTFRFSVSKPGKSELNLYAVRGQWVLQVFSGYSTIGDHQVEWSPVDHLSSGLYIARLTHNSSIKTKRVLIIK</sequence>
<evidence type="ECO:0000256" key="5">
    <source>
        <dbReference type="ARBA" id="ARBA00022801"/>
    </source>
</evidence>
<dbReference type="PANTHER" id="PTHR13460:SF0">
    <property type="entry name" value="MALECTIN"/>
    <property type="match status" value="1"/>
</dbReference>
<dbReference type="NCBIfam" id="TIGR04183">
    <property type="entry name" value="Por_Secre_tail"/>
    <property type="match status" value="1"/>
</dbReference>
<dbReference type="PANTHER" id="PTHR13460">
    <property type="match status" value="1"/>
</dbReference>
<proteinExistence type="inferred from homology"/>
<comment type="subcellular location">
    <subcellularLocation>
        <location evidence="1">Endoplasmic reticulum membrane</location>
        <topology evidence="1">Single-pass type I membrane protein</topology>
    </subcellularLocation>
</comment>
<evidence type="ECO:0000313" key="13">
    <source>
        <dbReference type="EMBL" id="SVA13098.1"/>
    </source>
</evidence>
<accession>A0A381TBX3</accession>
<dbReference type="InterPro" id="IPR008264">
    <property type="entry name" value="Beta_glucanase"/>
</dbReference>
<dbReference type="InterPro" id="IPR039155">
    <property type="entry name" value="MLEC"/>
</dbReference>
<dbReference type="InterPro" id="IPR013320">
    <property type="entry name" value="ConA-like_dom_sf"/>
</dbReference>
<dbReference type="Pfam" id="PF00722">
    <property type="entry name" value="Glyco_hydro_16"/>
    <property type="match status" value="1"/>
</dbReference>
<dbReference type="AlphaFoldDB" id="A0A381TBX3"/>
<dbReference type="Gene3D" id="2.60.120.430">
    <property type="entry name" value="Galactose-binding lectin"/>
    <property type="match status" value="1"/>
</dbReference>
<keyword evidence="8" id="KW-0472">Membrane</keyword>
<dbReference type="Gene3D" id="2.60.40.1220">
    <property type="match status" value="1"/>
</dbReference>
<evidence type="ECO:0000256" key="7">
    <source>
        <dbReference type="ARBA" id="ARBA00022989"/>
    </source>
</evidence>
<dbReference type="InterPro" id="IPR014755">
    <property type="entry name" value="Cu-Rt/internalin_Ig-like"/>
</dbReference>
<evidence type="ECO:0000256" key="1">
    <source>
        <dbReference type="ARBA" id="ARBA00004115"/>
    </source>
</evidence>
<dbReference type="Pfam" id="PF11721">
    <property type="entry name" value="Malectin"/>
    <property type="match status" value="1"/>
</dbReference>
<keyword evidence="4" id="KW-0732">Signal</keyword>
<dbReference type="InterPro" id="IPR000757">
    <property type="entry name" value="Beta-glucanase-like"/>
</dbReference>
<dbReference type="InterPro" id="IPR021720">
    <property type="entry name" value="Malectin_dom"/>
</dbReference>
<keyword evidence="11" id="KW-0326">Glycosidase</keyword>
<dbReference type="GO" id="GO:0004553">
    <property type="term" value="F:hydrolase activity, hydrolyzing O-glycosyl compounds"/>
    <property type="evidence" value="ECO:0007669"/>
    <property type="project" value="InterPro"/>
</dbReference>
<evidence type="ECO:0000256" key="2">
    <source>
        <dbReference type="ARBA" id="ARBA00009141"/>
    </source>
</evidence>
<dbReference type="GO" id="GO:0005975">
    <property type="term" value="P:carbohydrate metabolic process"/>
    <property type="evidence" value="ECO:0007669"/>
    <property type="project" value="InterPro"/>
</dbReference>
<evidence type="ECO:0000256" key="10">
    <source>
        <dbReference type="ARBA" id="ARBA00023277"/>
    </source>
</evidence>
<dbReference type="PRINTS" id="PR00737">
    <property type="entry name" value="GLHYDRLASE16"/>
</dbReference>
<gene>
    <name evidence="13" type="ORF">METZ01_LOCUS65952</name>
</gene>
<feature type="domain" description="GH16" evidence="12">
    <location>
        <begin position="1"/>
        <end position="163"/>
    </location>
</feature>
<evidence type="ECO:0000256" key="8">
    <source>
        <dbReference type="ARBA" id="ARBA00023136"/>
    </source>
</evidence>
<dbReference type="PROSITE" id="PS51762">
    <property type="entry name" value="GH16_2"/>
    <property type="match status" value="1"/>
</dbReference>
<keyword evidence="5" id="KW-0378">Hydrolase</keyword>
<dbReference type="InterPro" id="IPR026444">
    <property type="entry name" value="Secre_tail"/>
</dbReference>
<name>A0A381TBX3_9ZZZZ</name>